<sequence>MPVRYLKTNHRVIRIFNPKLAEAIGNLHDPTLSLYSKRFRNPRSG</sequence>
<dbReference type="Proteomes" id="UP000010953">
    <property type="component" value="Unassembled WGS sequence"/>
</dbReference>
<evidence type="ECO:0000313" key="1">
    <source>
        <dbReference type="EMBL" id="EMS34097.1"/>
    </source>
</evidence>
<gene>
    <name evidence="1" type="ORF">C943_03914</name>
</gene>
<accession>M7Y008</accession>
<name>M7Y008_9BACT</name>
<reference evidence="1" key="1">
    <citation type="submission" date="2013-01" db="EMBL/GenBank/DDBJ databases">
        <title>Genome assembly of Mariniradius saccharolyticus AK6.</title>
        <authorList>
            <person name="Vaidya B."/>
            <person name="Khatri I."/>
            <person name="Tanuku N.R.S."/>
            <person name="Subramanian S."/>
            <person name="Pinnaka A."/>
        </authorList>
    </citation>
    <scope>NUCLEOTIDE SEQUENCE [LARGE SCALE GENOMIC DNA]</scope>
    <source>
        <strain evidence="1">AK6</strain>
    </source>
</reference>
<dbReference type="InParanoid" id="M7Y008"/>
<dbReference type="AlphaFoldDB" id="M7Y008"/>
<comment type="caution">
    <text evidence="1">The sequence shown here is derived from an EMBL/GenBank/DDBJ whole genome shotgun (WGS) entry which is preliminary data.</text>
</comment>
<organism evidence="1 2">
    <name type="scientific">Mariniradius saccharolyticus AK6</name>
    <dbReference type="NCBI Taxonomy" id="1239962"/>
    <lineage>
        <taxon>Bacteria</taxon>
        <taxon>Pseudomonadati</taxon>
        <taxon>Bacteroidota</taxon>
        <taxon>Cytophagia</taxon>
        <taxon>Cytophagales</taxon>
        <taxon>Cyclobacteriaceae</taxon>
        <taxon>Mariniradius</taxon>
    </lineage>
</organism>
<protein>
    <submittedName>
        <fullName evidence="1">Uncharacterized protein</fullName>
    </submittedName>
</protein>
<keyword evidence="2" id="KW-1185">Reference proteome</keyword>
<proteinExistence type="predicted"/>
<evidence type="ECO:0000313" key="2">
    <source>
        <dbReference type="Proteomes" id="UP000010953"/>
    </source>
</evidence>
<dbReference type="EMBL" id="AMZY02000007">
    <property type="protein sequence ID" value="EMS34097.1"/>
    <property type="molecule type" value="Genomic_DNA"/>
</dbReference>